<gene>
    <name evidence="4" type="ORF">PGLA2088_LOCUS32805</name>
</gene>
<dbReference type="PROSITE" id="PS50222">
    <property type="entry name" value="EF_HAND_2"/>
    <property type="match status" value="2"/>
</dbReference>
<feature type="region of interest" description="Disordered" evidence="2">
    <location>
        <begin position="531"/>
        <end position="550"/>
    </location>
</feature>
<sequence length="1203" mass="133559">AVLKKLPLQLPADSGSLATTVWETAGKFKAADGNISYVDWVAHLTTLPGALTHPGGDKDLSMGVIDGLQRLRGFSLRTALETLDEDGDGILSISTIRNSFHAFFEFLTPEELQLLLELFQPSDDQGHVELMDCVWQLDMAFSSSKGQIDALQAKRRHAQGLVRRQPPLPGAPSWNPLQGLRELVERREASGEKAALRRLVDLFDPDRSGMVTKPMFKAIIRDEVGGNQIDDEQLDYVFEALDDDADGAIVFHEFERAVLGEDHQRRLNDILLRLSQALSDAGMRLQDLARMFGTEAGELEPELLSQMFLRINHRMSDRDLAMLLGELDVTGAGVLCLAELEFRLEAARVEDILGECKAGMAKFGSQLLEAFVATDTERCGRVSYLQLEGLLLGSLRLDLPRQRVRELFTLFNADEGGKISYKELLHRCGLRCTPGDRVAKECLPGGDGPRWGEAALAAVKRALLRSKSDSEPLAQAARNLLTEHDERGVGLLTAAQLRRALVSIGLDVGQREAERLCDVLRPGPREALVGQRGARLGGPRGAQQGQQKGGLRAERELRVDALVARLEAIHVPEEDTVAQRLQARPAAQALKTALQRQGLSITALLADLDPGQHGKVVFDAFCLALKRHRLGLEAQDLTKLLSALGVDRRGLFLTEDLLRLLAQADEAAAASSKARDGPLAPTPYVHGSEALDGLPPPQRRGRSAGAQAVGASGQGRPAALAGAVEARHRKQFEHLQSALLKSEEEKAKLQKDLDGLTHEVSLLSEEHNRPRPLNVLLSAGDGAPPIVKELKLEVRGTRELRDRLFETEAELEKYRRRLEVDVRQDLERERHTSDALRKELEEKERTVEELLFDLRRARGAALEGDWAQKEEELMSMNLHNRKLEEELASRKRSEQDIADRLLEQEHQVMEFRFEREQGQTRCSRLERRILELELLIDGGAPPSRPPPGTTSGAGLSSSAAAAATIAGRKDRNYEHVIEGLERVISQQKTDLNRLRQEADRRDDRKQRAEVEKLRKRVAELEGEVGRAKGPRRSQAAEDPRRPRPGGSCLTASEAQSELEVKEHRIAELEERLQTLEASEPPAAAFLAEGPGPELLLLQEELQSLRLARSADAQALDEAQKALQDAERTEQRYLEVAMENRKLRADLGALEDEGFWQEIQMLHDRNEEAVRLARESKEVIERLTTSSPEPPTTLLAQLDHFTST</sequence>
<reference evidence="4" key="1">
    <citation type="submission" date="2021-02" db="EMBL/GenBank/DDBJ databases">
        <authorList>
            <person name="Dougan E. K."/>
            <person name="Rhodes N."/>
            <person name="Thang M."/>
            <person name="Chan C."/>
        </authorList>
    </citation>
    <scope>NUCLEOTIDE SEQUENCE</scope>
</reference>
<organism evidence="4 5">
    <name type="scientific">Polarella glacialis</name>
    <name type="common">Dinoflagellate</name>
    <dbReference type="NCBI Taxonomy" id="89957"/>
    <lineage>
        <taxon>Eukaryota</taxon>
        <taxon>Sar</taxon>
        <taxon>Alveolata</taxon>
        <taxon>Dinophyceae</taxon>
        <taxon>Suessiales</taxon>
        <taxon>Suessiaceae</taxon>
        <taxon>Polarella</taxon>
    </lineage>
</organism>
<dbReference type="EMBL" id="CAJNNW010030408">
    <property type="protein sequence ID" value="CAE8703376.1"/>
    <property type="molecule type" value="Genomic_DNA"/>
</dbReference>
<dbReference type="PANTHER" id="PTHR20875:SF0">
    <property type="entry name" value="GH12158P"/>
    <property type="match status" value="1"/>
</dbReference>
<protein>
    <recommendedName>
        <fullName evidence="3">EF-hand domain-containing protein</fullName>
    </recommendedName>
</protein>
<feature type="coiled-coil region" evidence="1">
    <location>
        <begin position="1108"/>
        <end position="1145"/>
    </location>
</feature>
<feature type="region of interest" description="Disordered" evidence="2">
    <location>
        <begin position="1021"/>
        <end position="1058"/>
    </location>
</feature>
<keyword evidence="1" id="KW-0175">Coiled coil</keyword>
<dbReference type="Proteomes" id="UP000626109">
    <property type="component" value="Unassembled WGS sequence"/>
</dbReference>
<dbReference type="GO" id="GO:0005509">
    <property type="term" value="F:calcium ion binding"/>
    <property type="evidence" value="ECO:0007669"/>
    <property type="project" value="InterPro"/>
</dbReference>
<dbReference type="InterPro" id="IPR052603">
    <property type="entry name" value="EFCB6"/>
</dbReference>
<feature type="coiled-coil region" evidence="1">
    <location>
        <begin position="732"/>
        <end position="766"/>
    </location>
</feature>
<dbReference type="SMART" id="SM00054">
    <property type="entry name" value="EFh"/>
    <property type="match status" value="4"/>
</dbReference>
<dbReference type="PANTHER" id="PTHR20875">
    <property type="entry name" value="EF-HAND CALCIUM-BINDING DOMAIN-CONTAINING PROTEIN 6-RELATED"/>
    <property type="match status" value="1"/>
</dbReference>
<evidence type="ECO:0000313" key="5">
    <source>
        <dbReference type="Proteomes" id="UP000626109"/>
    </source>
</evidence>
<feature type="compositionally biased region" description="Low complexity" evidence="2">
    <location>
        <begin position="703"/>
        <end position="716"/>
    </location>
</feature>
<feature type="coiled-coil region" evidence="1">
    <location>
        <begin position="797"/>
        <end position="886"/>
    </location>
</feature>
<accession>A0A813KHJ6</accession>
<dbReference type="Gene3D" id="1.10.238.10">
    <property type="entry name" value="EF-hand"/>
    <property type="match status" value="2"/>
</dbReference>
<evidence type="ECO:0000256" key="2">
    <source>
        <dbReference type="SAM" id="MobiDB-lite"/>
    </source>
</evidence>
<feature type="region of interest" description="Disordered" evidence="2">
    <location>
        <begin position="670"/>
        <end position="716"/>
    </location>
</feature>
<feature type="region of interest" description="Disordered" evidence="2">
    <location>
        <begin position="1180"/>
        <end position="1203"/>
    </location>
</feature>
<feature type="compositionally biased region" description="Low complexity" evidence="2">
    <location>
        <begin position="1182"/>
        <end position="1194"/>
    </location>
</feature>
<proteinExistence type="predicted"/>
<name>A0A813KHJ6_POLGL</name>
<feature type="domain" description="EF-hand" evidence="3">
    <location>
        <begin position="191"/>
        <end position="226"/>
    </location>
</feature>
<dbReference type="AlphaFoldDB" id="A0A813KHJ6"/>
<dbReference type="InterPro" id="IPR011992">
    <property type="entry name" value="EF-hand-dom_pair"/>
</dbReference>
<feature type="non-terminal residue" evidence="4">
    <location>
        <position position="1"/>
    </location>
</feature>
<dbReference type="SUPFAM" id="SSF47473">
    <property type="entry name" value="EF-hand"/>
    <property type="match status" value="2"/>
</dbReference>
<comment type="caution">
    <text evidence="4">The sequence shown here is derived from an EMBL/GenBank/DDBJ whole genome shotgun (WGS) entry which is preliminary data.</text>
</comment>
<dbReference type="InterPro" id="IPR002048">
    <property type="entry name" value="EF_hand_dom"/>
</dbReference>
<feature type="domain" description="EF-hand" evidence="3">
    <location>
        <begin position="229"/>
        <end position="264"/>
    </location>
</feature>
<feature type="region of interest" description="Disordered" evidence="2">
    <location>
        <begin position="937"/>
        <end position="957"/>
    </location>
</feature>
<evidence type="ECO:0000256" key="1">
    <source>
        <dbReference type="SAM" id="Coils"/>
    </source>
</evidence>
<evidence type="ECO:0000259" key="3">
    <source>
        <dbReference type="PROSITE" id="PS50222"/>
    </source>
</evidence>
<evidence type="ECO:0000313" key="4">
    <source>
        <dbReference type="EMBL" id="CAE8703376.1"/>
    </source>
</evidence>